<keyword evidence="5" id="KW-0413">Isomerase</keyword>
<dbReference type="InterPro" id="IPR020094">
    <property type="entry name" value="TruA/RsuA/RluB/E/F_N"/>
</dbReference>
<keyword evidence="4" id="KW-0904">Protein phosphatase</keyword>
<dbReference type="InterPro" id="IPR016130">
    <property type="entry name" value="Tyr_Pase_AS"/>
</dbReference>
<dbReference type="GO" id="GO:0005737">
    <property type="term" value="C:cytoplasm"/>
    <property type="evidence" value="ECO:0007669"/>
    <property type="project" value="TreeGrafter"/>
</dbReference>
<evidence type="ECO:0000259" key="6">
    <source>
        <dbReference type="PROSITE" id="PS50054"/>
    </source>
</evidence>
<dbReference type="SUPFAM" id="SSF55120">
    <property type="entry name" value="Pseudouridine synthase"/>
    <property type="match status" value="1"/>
</dbReference>
<dbReference type="InterPro" id="IPR029021">
    <property type="entry name" value="Prot-tyrosine_phosphatase-like"/>
</dbReference>
<dbReference type="CDD" id="cd14498">
    <property type="entry name" value="DSP"/>
    <property type="match status" value="1"/>
</dbReference>
<dbReference type="GO" id="GO:0008033">
    <property type="term" value="P:tRNA processing"/>
    <property type="evidence" value="ECO:0007669"/>
    <property type="project" value="UniProtKB-KW"/>
</dbReference>
<dbReference type="VEuPathDB" id="VectorBase:PPAPM1_002504"/>
<keyword evidence="3" id="KW-0378">Hydrolase</keyword>
<dbReference type="InterPro" id="IPR000387">
    <property type="entry name" value="Tyr_Pase_dom"/>
</dbReference>
<organism evidence="8 9">
    <name type="scientific">Phlebotomus papatasi</name>
    <name type="common">Sandfly</name>
    <dbReference type="NCBI Taxonomy" id="29031"/>
    <lineage>
        <taxon>Eukaryota</taxon>
        <taxon>Metazoa</taxon>
        <taxon>Ecdysozoa</taxon>
        <taxon>Arthropoda</taxon>
        <taxon>Hexapoda</taxon>
        <taxon>Insecta</taxon>
        <taxon>Pterygota</taxon>
        <taxon>Neoptera</taxon>
        <taxon>Endopterygota</taxon>
        <taxon>Diptera</taxon>
        <taxon>Nematocera</taxon>
        <taxon>Psychodoidea</taxon>
        <taxon>Psychodidae</taxon>
        <taxon>Phlebotomus</taxon>
        <taxon>Phlebotomus</taxon>
    </lineage>
</organism>
<dbReference type="PROSITE" id="PS00383">
    <property type="entry name" value="TYR_PHOSPHATASE_1"/>
    <property type="match status" value="1"/>
</dbReference>
<evidence type="ECO:0000256" key="4">
    <source>
        <dbReference type="ARBA" id="ARBA00022912"/>
    </source>
</evidence>
<dbReference type="InterPro" id="IPR020097">
    <property type="entry name" value="PsdUridine_synth_TruA_a/b_dom"/>
</dbReference>
<dbReference type="InterPro" id="IPR020103">
    <property type="entry name" value="PsdUridine_synth_cat_dom_sf"/>
</dbReference>
<dbReference type="Gene3D" id="3.90.190.10">
    <property type="entry name" value="Protein tyrosine phosphatase superfamily"/>
    <property type="match status" value="1"/>
</dbReference>
<dbReference type="EMBL" id="AJVK01023646">
    <property type="status" value="NOT_ANNOTATED_CDS"/>
    <property type="molecule type" value="Genomic_DNA"/>
</dbReference>
<feature type="domain" description="Tyrosine-protein phosphatase" evidence="6">
    <location>
        <begin position="351"/>
        <end position="491"/>
    </location>
</feature>
<dbReference type="InterPro" id="IPR020095">
    <property type="entry name" value="PsdUridine_synth_TruA_C"/>
</dbReference>
<evidence type="ECO:0000313" key="8">
    <source>
        <dbReference type="EnsemblMetazoa" id="PPAI001984-PA"/>
    </source>
</evidence>
<name>A0A1B0D3R1_PHLPP</name>
<evidence type="ECO:0000259" key="7">
    <source>
        <dbReference type="PROSITE" id="PS50056"/>
    </source>
</evidence>
<evidence type="ECO:0000313" key="9">
    <source>
        <dbReference type="Proteomes" id="UP000092462"/>
    </source>
</evidence>
<protein>
    <submittedName>
        <fullName evidence="8">tRNA pseudouridine synthase</fullName>
    </submittedName>
</protein>
<dbReference type="VEuPathDB" id="VectorBase:PPAI001984"/>
<dbReference type="PANTHER" id="PTHR46377">
    <property type="entry name" value="DUAL SPECIFICITY PROTEIN PHOSPHATASE 19"/>
    <property type="match status" value="1"/>
</dbReference>
<comment type="similarity">
    <text evidence="1">Belongs to the tRNA pseudouridine synthase TruA family.</text>
</comment>
<dbReference type="GO" id="GO:0003723">
    <property type="term" value="F:RNA binding"/>
    <property type="evidence" value="ECO:0007669"/>
    <property type="project" value="InterPro"/>
</dbReference>
<keyword evidence="9" id="KW-1185">Reference proteome</keyword>
<dbReference type="SMART" id="SM00404">
    <property type="entry name" value="PTPc_motif"/>
    <property type="match status" value="1"/>
</dbReference>
<dbReference type="InterPro" id="IPR020422">
    <property type="entry name" value="TYR_PHOSPHATASE_DUAL_dom"/>
</dbReference>
<dbReference type="InterPro" id="IPR000340">
    <property type="entry name" value="Dual-sp_phosphatase_cat-dom"/>
</dbReference>
<dbReference type="GO" id="GO:0001522">
    <property type="term" value="P:pseudouridine synthesis"/>
    <property type="evidence" value="ECO:0007669"/>
    <property type="project" value="InterPro"/>
</dbReference>
<evidence type="ECO:0000256" key="1">
    <source>
        <dbReference type="ARBA" id="ARBA00009375"/>
    </source>
</evidence>
<proteinExistence type="inferred from homology"/>
<dbReference type="EnsemblMetazoa" id="PPAI001984-RA">
    <property type="protein sequence ID" value="PPAI001984-PA"/>
    <property type="gene ID" value="PPAI001984"/>
</dbReference>
<dbReference type="Gene3D" id="3.30.70.580">
    <property type="entry name" value="Pseudouridine synthase I, catalytic domain, N-terminal subdomain"/>
    <property type="match status" value="1"/>
</dbReference>
<dbReference type="PROSITE" id="PS50054">
    <property type="entry name" value="TYR_PHOSPHATASE_DUAL"/>
    <property type="match status" value="1"/>
</dbReference>
<dbReference type="SMART" id="SM00195">
    <property type="entry name" value="DSPc"/>
    <property type="match status" value="1"/>
</dbReference>
<evidence type="ECO:0000256" key="5">
    <source>
        <dbReference type="ARBA" id="ARBA00023235"/>
    </source>
</evidence>
<dbReference type="InterPro" id="IPR001406">
    <property type="entry name" value="PsdUridine_synth_TruA"/>
</dbReference>
<dbReference type="InterPro" id="IPR003595">
    <property type="entry name" value="Tyr_Pase_cat"/>
</dbReference>
<reference evidence="8" key="1">
    <citation type="submission" date="2022-08" db="UniProtKB">
        <authorList>
            <consortium name="EnsemblMetazoa"/>
        </authorList>
    </citation>
    <scope>IDENTIFICATION</scope>
    <source>
        <strain evidence="8">Israel</strain>
    </source>
</reference>
<keyword evidence="2" id="KW-0819">tRNA processing</keyword>
<dbReference type="SUPFAM" id="SSF52799">
    <property type="entry name" value="(Phosphotyrosine protein) phosphatases II"/>
    <property type="match status" value="1"/>
</dbReference>
<dbReference type="Gene3D" id="3.30.70.660">
    <property type="entry name" value="Pseudouridine synthase I, catalytic domain, C-terminal subdomain"/>
    <property type="match status" value="1"/>
</dbReference>
<feature type="domain" description="Tyrosine specific protein phosphatases" evidence="7">
    <location>
        <begin position="412"/>
        <end position="469"/>
    </location>
</feature>
<dbReference type="VEuPathDB" id="VectorBase:PPAPM1_002622"/>
<accession>A0A1B0D3R1</accession>
<dbReference type="GO" id="GO:0009982">
    <property type="term" value="F:pseudouridine synthase activity"/>
    <property type="evidence" value="ECO:0007669"/>
    <property type="project" value="InterPro"/>
</dbReference>
<dbReference type="AlphaFoldDB" id="A0A1B0D3R1"/>
<dbReference type="Pfam" id="PF01416">
    <property type="entry name" value="PseudoU_synth_1"/>
    <property type="match status" value="2"/>
</dbReference>
<sequence>MNRYLLNISYLGTNFRGLQKTINRKNPLPLDNTTVQSALEFALQRLRAVNEIEVVPSSRTDSGVHALHSTVHVDLQRPNGKPYDQDHITALLNQSFKRDDIFIRILSTRRVPDTFHCRYSAKSRSYLYRVAIAKDFRVAEKLQSRARRLSFIPIEELNRCLFVPNPFLDIEKAKEAAKQIQGLHDFRTFMSTSRDNKRDHPFFALREIKEISISPGKPLTTQENSSRAQELYNFYDIRFLGRSFVYRQVRRIVATLLAVGEGKLTQKDVYEMLTIPSKHTWPSSSRTTKRISCSRKMSLLEKIQARRQNLRSCDTLVTFADGSQVIERASEVIPTGKSSFGFVVDTKPDPEAAEILPGWLYLGSQDAVEMKQLIKLGITHVLSVGIECPIFLPHPIENLHIACLDVPECPLSGALREAREFINDARQSGRVLVHCNAGISRSTAIIIGYLILEDGIPFTEALEMVRTKRSAAKPNPGFVKQLQELSIKILGH</sequence>
<dbReference type="PROSITE" id="PS50056">
    <property type="entry name" value="TYR_PHOSPHATASE_2"/>
    <property type="match status" value="1"/>
</dbReference>
<evidence type="ECO:0000256" key="2">
    <source>
        <dbReference type="ARBA" id="ARBA00022694"/>
    </source>
</evidence>
<evidence type="ECO:0000256" key="3">
    <source>
        <dbReference type="ARBA" id="ARBA00022801"/>
    </source>
</evidence>
<dbReference type="Proteomes" id="UP000092462">
    <property type="component" value="Unassembled WGS sequence"/>
</dbReference>
<dbReference type="Pfam" id="PF00782">
    <property type="entry name" value="DSPc"/>
    <property type="match status" value="1"/>
</dbReference>
<dbReference type="GO" id="GO:0008579">
    <property type="term" value="F:JUN kinase phosphatase activity"/>
    <property type="evidence" value="ECO:0007669"/>
    <property type="project" value="TreeGrafter"/>
</dbReference>
<dbReference type="HAMAP" id="MF_00171">
    <property type="entry name" value="TruA"/>
    <property type="match status" value="1"/>
</dbReference>
<dbReference type="PANTHER" id="PTHR46377:SF1">
    <property type="entry name" value="DUAL SPECIFICITY PROTEIN PHOSPHATASE 19"/>
    <property type="match status" value="1"/>
</dbReference>